<reference evidence="10" key="1">
    <citation type="journal article" date="2023" name="bioRxiv">
        <title>Scaffold-level genome assemblies of two parasitoid biocontrol wasps reveal the parthenogenesis mechanism and an associated novel virus.</title>
        <authorList>
            <person name="Inwood S."/>
            <person name="Skelly J."/>
            <person name="Guhlin J."/>
            <person name="Harrop T."/>
            <person name="Goldson S."/>
            <person name="Dearden P."/>
        </authorList>
    </citation>
    <scope>NUCLEOTIDE SEQUENCE</scope>
    <source>
        <strain evidence="10">Irish</strain>
        <tissue evidence="10">Whole body</tissue>
    </source>
</reference>
<feature type="transmembrane region" description="Helical" evidence="9">
    <location>
        <begin position="76"/>
        <end position="96"/>
    </location>
</feature>
<gene>
    <name evidence="10" type="ORF">PV328_003458</name>
</gene>
<keyword evidence="2 9" id="KW-0716">Sensory transduction</keyword>
<feature type="transmembrane region" description="Helical" evidence="9">
    <location>
        <begin position="133"/>
        <end position="151"/>
    </location>
</feature>
<keyword evidence="5 9" id="KW-1133">Transmembrane helix</keyword>
<comment type="caution">
    <text evidence="9">Lacks conserved residue(s) required for the propagation of feature annotation.</text>
</comment>
<evidence type="ECO:0000256" key="3">
    <source>
        <dbReference type="ARBA" id="ARBA00022692"/>
    </source>
</evidence>
<dbReference type="GO" id="GO:0005549">
    <property type="term" value="F:odorant binding"/>
    <property type="evidence" value="ECO:0007669"/>
    <property type="project" value="InterPro"/>
</dbReference>
<keyword evidence="4 9" id="KW-0552">Olfaction</keyword>
<evidence type="ECO:0000313" key="11">
    <source>
        <dbReference type="Proteomes" id="UP001168990"/>
    </source>
</evidence>
<comment type="caution">
    <text evidence="10">The sequence shown here is derived from an EMBL/GenBank/DDBJ whole genome shotgun (WGS) entry which is preliminary data.</text>
</comment>
<dbReference type="EMBL" id="JAQQBS010001422">
    <property type="protein sequence ID" value="KAK0164891.1"/>
    <property type="molecule type" value="Genomic_DNA"/>
</dbReference>
<evidence type="ECO:0000256" key="4">
    <source>
        <dbReference type="ARBA" id="ARBA00022725"/>
    </source>
</evidence>
<evidence type="ECO:0000256" key="2">
    <source>
        <dbReference type="ARBA" id="ARBA00022606"/>
    </source>
</evidence>
<dbReference type="Proteomes" id="UP001168990">
    <property type="component" value="Unassembled WGS sequence"/>
</dbReference>
<comment type="similarity">
    <text evidence="9">Belongs to the insect chemoreceptor superfamily. Heteromeric odorant receptor channel (TC 1.A.69) family.</text>
</comment>
<dbReference type="PANTHER" id="PTHR21137">
    <property type="entry name" value="ODORANT RECEPTOR"/>
    <property type="match status" value="1"/>
</dbReference>
<dbReference type="PANTHER" id="PTHR21137:SF26">
    <property type="entry name" value="ODORANT RECEPTOR 10A-RELATED"/>
    <property type="match status" value="1"/>
</dbReference>
<comment type="subcellular location">
    <subcellularLocation>
        <location evidence="9">Cell membrane</location>
        <topology evidence="9">Multi-pass membrane protein</topology>
    </subcellularLocation>
    <subcellularLocation>
        <location evidence="1">Membrane</location>
        <topology evidence="1">Multi-pass membrane protein</topology>
    </subcellularLocation>
</comment>
<keyword evidence="3 9" id="KW-0812">Transmembrane</keyword>
<feature type="transmembrane region" description="Helical" evidence="9">
    <location>
        <begin position="244"/>
        <end position="266"/>
    </location>
</feature>
<evidence type="ECO:0000256" key="9">
    <source>
        <dbReference type="RuleBase" id="RU351113"/>
    </source>
</evidence>
<evidence type="ECO:0000256" key="8">
    <source>
        <dbReference type="ARBA" id="ARBA00023224"/>
    </source>
</evidence>
<proteinExistence type="inferred from homology"/>
<reference evidence="10" key="2">
    <citation type="submission" date="2023-03" db="EMBL/GenBank/DDBJ databases">
        <authorList>
            <person name="Inwood S.N."/>
            <person name="Skelly J.G."/>
            <person name="Guhlin J."/>
            <person name="Harrop T.W.R."/>
            <person name="Goldson S.G."/>
            <person name="Dearden P.K."/>
        </authorList>
    </citation>
    <scope>NUCLEOTIDE SEQUENCE</scope>
    <source>
        <strain evidence="10">Irish</strain>
        <tissue evidence="10">Whole body</tissue>
    </source>
</reference>
<name>A0AA39KKP0_9HYME</name>
<evidence type="ECO:0000256" key="7">
    <source>
        <dbReference type="ARBA" id="ARBA00023170"/>
    </source>
</evidence>
<feature type="transmembrane region" description="Helical" evidence="9">
    <location>
        <begin position="215"/>
        <end position="238"/>
    </location>
</feature>
<accession>A0AA39KKP0</accession>
<dbReference type="GO" id="GO:0004984">
    <property type="term" value="F:olfactory receptor activity"/>
    <property type="evidence" value="ECO:0007669"/>
    <property type="project" value="InterPro"/>
</dbReference>
<dbReference type="GO" id="GO:0005886">
    <property type="term" value="C:plasma membrane"/>
    <property type="evidence" value="ECO:0007669"/>
    <property type="project" value="UniProtKB-SubCell"/>
</dbReference>
<organism evidence="10 11">
    <name type="scientific">Microctonus aethiopoides</name>
    <dbReference type="NCBI Taxonomy" id="144406"/>
    <lineage>
        <taxon>Eukaryota</taxon>
        <taxon>Metazoa</taxon>
        <taxon>Ecdysozoa</taxon>
        <taxon>Arthropoda</taxon>
        <taxon>Hexapoda</taxon>
        <taxon>Insecta</taxon>
        <taxon>Pterygota</taxon>
        <taxon>Neoptera</taxon>
        <taxon>Endopterygota</taxon>
        <taxon>Hymenoptera</taxon>
        <taxon>Apocrita</taxon>
        <taxon>Ichneumonoidea</taxon>
        <taxon>Braconidae</taxon>
        <taxon>Euphorinae</taxon>
        <taxon>Microctonus</taxon>
    </lineage>
</organism>
<dbReference type="Pfam" id="PF02949">
    <property type="entry name" value="7tm_6"/>
    <property type="match status" value="1"/>
</dbReference>
<keyword evidence="7 9" id="KW-0675">Receptor</keyword>
<evidence type="ECO:0000313" key="10">
    <source>
        <dbReference type="EMBL" id="KAK0164891.1"/>
    </source>
</evidence>
<sequence>MNQLLRKGACGTVTELMDVITLFSCGCSLLTKLTVLMIHQNEMSIIVNSAVKDWFDIIDHESRSIMLRYAKIGRRVFISQAVCYISSALSILYTRFPPVEYIRSDPTNSSAIMIGVPLWPDCWTPTNISMNHYMFLFIFQSITLIVFDACYSNCDSFFFGMIMHLSGQFRVLSANFKYFSECSNNEYYTHQLVKLIERHQHLLTMANGFEDIYNLLILIHFGIAIMIICISGIILLISLQSSDFAIVVDMVCRIFLTYFQLFMYCYTGEQLRTEAMNVKNIIYNSPWFNMPLSTVKNMVFVIMRSDYPVSLTAGKIYEMNVPNFLAIVKTITSYFSVMRLAFKENH</sequence>
<dbReference type="AlphaFoldDB" id="A0AA39KKP0"/>
<keyword evidence="11" id="KW-1185">Reference proteome</keyword>
<keyword evidence="8 9" id="KW-0807">Transducer</keyword>
<dbReference type="InterPro" id="IPR004117">
    <property type="entry name" value="7tm6_olfct_rcpt"/>
</dbReference>
<evidence type="ECO:0000256" key="1">
    <source>
        <dbReference type="ARBA" id="ARBA00004141"/>
    </source>
</evidence>
<evidence type="ECO:0000256" key="5">
    <source>
        <dbReference type="ARBA" id="ARBA00022989"/>
    </source>
</evidence>
<protein>
    <recommendedName>
        <fullName evidence="9">Odorant receptor</fullName>
    </recommendedName>
</protein>
<evidence type="ECO:0000256" key="6">
    <source>
        <dbReference type="ARBA" id="ARBA00023136"/>
    </source>
</evidence>
<dbReference type="GO" id="GO:0007165">
    <property type="term" value="P:signal transduction"/>
    <property type="evidence" value="ECO:0007669"/>
    <property type="project" value="UniProtKB-KW"/>
</dbReference>
<keyword evidence="6 9" id="KW-0472">Membrane</keyword>